<keyword evidence="2" id="KW-1185">Reference proteome</keyword>
<dbReference type="Proteomes" id="UP000701801">
    <property type="component" value="Unassembled WGS sequence"/>
</dbReference>
<protein>
    <submittedName>
        <fullName evidence="1">Uncharacterized protein</fullName>
    </submittedName>
</protein>
<gene>
    <name evidence="1" type="ORF">HYALB_00010122</name>
</gene>
<evidence type="ECO:0000313" key="1">
    <source>
        <dbReference type="EMBL" id="CAG8971147.1"/>
    </source>
</evidence>
<comment type="caution">
    <text evidence="1">The sequence shown here is derived from an EMBL/GenBank/DDBJ whole genome shotgun (WGS) entry which is preliminary data.</text>
</comment>
<dbReference type="AlphaFoldDB" id="A0A9N9Q197"/>
<name>A0A9N9Q197_9HELO</name>
<dbReference type="EMBL" id="CAJVRM010000012">
    <property type="protein sequence ID" value="CAG8971147.1"/>
    <property type="molecule type" value="Genomic_DNA"/>
</dbReference>
<sequence length="351" mass="41573">MVMDQVERVYRRDWPMNCYLNLLPYELLHPIFEDVLKYHINTSTFWRNGHIFIEDDLEPLYFGRIYGGDYDDHLKGLRYNVDKQLPPLELALIPERGLYHQFFYMRMQRCVLVLRPSLSFDWSEAFSVLYENWEESHKSLVADEKAEEEFWSTIPNDIAWTGGPNPEEHDDRWPSMWLCVADKLRSPRRWHWEYPSLKFLSPLMRSGCRPMKLYILGKDMTDEYWFGDEIDLHTGPKAFIAIDQFFQDATTFLPDQIDNLTIQFDEIYGNGWRHARFKSQYSHIRQALGGFLARLHVTKVTLREICSREEVYEVSKGDSQAGYRGDFADGIGLSLRCIVCTFRFLSLPFPL</sequence>
<organism evidence="1 2">
    <name type="scientific">Hymenoscyphus albidus</name>
    <dbReference type="NCBI Taxonomy" id="595503"/>
    <lineage>
        <taxon>Eukaryota</taxon>
        <taxon>Fungi</taxon>
        <taxon>Dikarya</taxon>
        <taxon>Ascomycota</taxon>
        <taxon>Pezizomycotina</taxon>
        <taxon>Leotiomycetes</taxon>
        <taxon>Helotiales</taxon>
        <taxon>Helotiaceae</taxon>
        <taxon>Hymenoscyphus</taxon>
    </lineage>
</organism>
<dbReference type="OrthoDB" id="3509737at2759"/>
<accession>A0A9N9Q197</accession>
<proteinExistence type="predicted"/>
<evidence type="ECO:0000313" key="2">
    <source>
        <dbReference type="Proteomes" id="UP000701801"/>
    </source>
</evidence>
<reference evidence="1" key="1">
    <citation type="submission" date="2021-07" db="EMBL/GenBank/DDBJ databases">
        <authorList>
            <person name="Durling M."/>
        </authorList>
    </citation>
    <scope>NUCLEOTIDE SEQUENCE</scope>
</reference>